<protein>
    <submittedName>
        <fullName evidence="1">Uncharacterized protein</fullName>
    </submittedName>
</protein>
<name>A0A0C3DLN9_9AGAM</name>
<proteinExistence type="predicted"/>
<reference evidence="1 2" key="1">
    <citation type="submission" date="2014-04" db="EMBL/GenBank/DDBJ databases">
        <authorList>
            <consortium name="DOE Joint Genome Institute"/>
            <person name="Kuo A."/>
            <person name="Kohler A."/>
            <person name="Nagy L.G."/>
            <person name="Floudas D."/>
            <person name="Copeland A."/>
            <person name="Barry K.W."/>
            <person name="Cichocki N."/>
            <person name="Veneault-Fourrey C."/>
            <person name="LaButti K."/>
            <person name="Lindquist E.A."/>
            <person name="Lipzen A."/>
            <person name="Lundell T."/>
            <person name="Morin E."/>
            <person name="Murat C."/>
            <person name="Sun H."/>
            <person name="Tunlid A."/>
            <person name="Henrissat B."/>
            <person name="Grigoriev I.V."/>
            <person name="Hibbett D.S."/>
            <person name="Martin F."/>
            <person name="Nordberg H.P."/>
            <person name="Cantor M.N."/>
            <person name="Hua S.X."/>
        </authorList>
    </citation>
    <scope>NUCLEOTIDE SEQUENCE [LARGE SCALE GENOMIC DNA]</scope>
    <source>
        <strain evidence="1 2">Foug A</strain>
    </source>
</reference>
<dbReference type="Proteomes" id="UP000053989">
    <property type="component" value="Unassembled WGS sequence"/>
</dbReference>
<organism evidence="1 2">
    <name type="scientific">Scleroderma citrinum Foug A</name>
    <dbReference type="NCBI Taxonomy" id="1036808"/>
    <lineage>
        <taxon>Eukaryota</taxon>
        <taxon>Fungi</taxon>
        <taxon>Dikarya</taxon>
        <taxon>Basidiomycota</taxon>
        <taxon>Agaricomycotina</taxon>
        <taxon>Agaricomycetes</taxon>
        <taxon>Agaricomycetidae</taxon>
        <taxon>Boletales</taxon>
        <taxon>Sclerodermatineae</taxon>
        <taxon>Sclerodermataceae</taxon>
        <taxon>Scleroderma</taxon>
    </lineage>
</organism>
<evidence type="ECO:0000313" key="2">
    <source>
        <dbReference type="Proteomes" id="UP000053989"/>
    </source>
</evidence>
<keyword evidence="2" id="KW-1185">Reference proteome</keyword>
<dbReference type="AlphaFoldDB" id="A0A0C3DLN9"/>
<gene>
    <name evidence="1" type="ORF">SCLCIDRAFT_131152</name>
</gene>
<reference evidence="2" key="2">
    <citation type="submission" date="2015-01" db="EMBL/GenBank/DDBJ databases">
        <title>Evolutionary Origins and Diversification of the Mycorrhizal Mutualists.</title>
        <authorList>
            <consortium name="DOE Joint Genome Institute"/>
            <consortium name="Mycorrhizal Genomics Consortium"/>
            <person name="Kohler A."/>
            <person name="Kuo A."/>
            <person name="Nagy L.G."/>
            <person name="Floudas D."/>
            <person name="Copeland A."/>
            <person name="Barry K.W."/>
            <person name="Cichocki N."/>
            <person name="Veneault-Fourrey C."/>
            <person name="LaButti K."/>
            <person name="Lindquist E.A."/>
            <person name="Lipzen A."/>
            <person name="Lundell T."/>
            <person name="Morin E."/>
            <person name="Murat C."/>
            <person name="Riley R."/>
            <person name="Ohm R."/>
            <person name="Sun H."/>
            <person name="Tunlid A."/>
            <person name="Henrissat B."/>
            <person name="Grigoriev I.V."/>
            <person name="Hibbett D.S."/>
            <person name="Martin F."/>
        </authorList>
    </citation>
    <scope>NUCLEOTIDE SEQUENCE [LARGE SCALE GENOMIC DNA]</scope>
    <source>
        <strain evidence="2">Foug A</strain>
    </source>
</reference>
<dbReference type="EMBL" id="KN822105">
    <property type="protein sequence ID" value="KIM57144.1"/>
    <property type="molecule type" value="Genomic_DNA"/>
</dbReference>
<sequence length="132" mass="15016">TFKDHLVAWVEAYLKKHYKNNFEAVLADIDRRIAAVPPFPGLRHFPQGHGFKQWTGNDSKALMKVYLPAIAGYVPDQMVQALAAFMDFCYIVRQSSLDEADLNALDNALQHFETECTIFETEEIRLDGISIP</sequence>
<dbReference type="HOGENOM" id="CLU_006344_6_1_1"/>
<accession>A0A0C3DLN9</accession>
<feature type="non-terminal residue" evidence="1">
    <location>
        <position position="1"/>
    </location>
</feature>
<dbReference type="InParanoid" id="A0A0C3DLN9"/>
<evidence type="ECO:0000313" key="1">
    <source>
        <dbReference type="EMBL" id="KIM57144.1"/>
    </source>
</evidence>
<dbReference type="OrthoDB" id="3199698at2759"/>
<dbReference type="STRING" id="1036808.A0A0C3DLN9"/>